<feature type="region of interest" description="Disordered" evidence="1">
    <location>
        <begin position="199"/>
        <end position="350"/>
    </location>
</feature>
<reference evidence="2 3" key="1">
    <citation type="journal article" date="2018" name="Mol. Biol. Evol.">
        <title>Broad Genomic Sampling Reveals a Smut Pathogenic Ancestry of the Fungal Clade Ustilaginomycotina.</title>
        <authorList>
            <person name="Kijpornyongpan T."/>
            <person name="Mondo S.J."/>
            <person name="Barry K."/>
            <person name="Sandor L."/>
            <person name="Lee J."/>
            <person name="Lipzen A."/>
            <person name="Pangilinan J."/>
            <person name="LaButti K."/>
            <person name="Hainaut M."/>
            <person name="Henrissat B."/>
            <person name="Grigoriev I.V."/>
            <person name="Spatafora J.W."/>
            <person name="Aime M.C."/>
        </authorList>
    </citation>
    <scope>NUCLEOTIDE SEQUENCE [LARGE SCALE GENOMIC DNA]</scope>
    <source>
        <strain evidence="2 3">MCA 5214</strain>
    </source>
</reference>
<gene>
    <name evidence="2" type="ORF">BDZ90DRAFT_278403</name>
</gene>
<feature type="region of interest" description="Disordered" evidence="1">
    <location>
        <begin position="137"/>
        <end position="185"/>
    </location>
</feature>
<feature type="compositionally biased region" description="Low complexity" evidence="1">
    <location>
        <begin position="295"/>
        <end position="314"/>
    </location>
</feature>
<protein>
    <submittedName>
        <fullName evidence="2">Uncharacterized protein</fullName>
    </submittedName>
</protein>
<dbReference type="PANTHER" id="PTHR28174">
    <property type="entry name" value="54S RIBOSOMAL PROTEIN L36, MITOCHONDRIAL"/>
    <property type="match status" value="1"/>
</dbReference>
<dbReference type="OrthoDB" id="5587740at2759"/>
<dbReference type="InterPro" id="IPR034600">
    <property type="entry name" value="Ribosomal_bL31m"/>
</dbReference>
<accession>A0A316UUM4</accession>
<dbReference type="RefSeq" id="XP_025363619.1">
    <property type="nucleotide sequence ID" value="XM_025509083.1"/>
</dbReference>
<dbReference type="EMBL" id="KZ819664">
    <property type="protein sequence ID" value="PWN29007.1"/>
    <property type="molecule type" value="Genomic_DNA"/>
</dbReference>
<dbReference type="Proteomes" id="UP000245884">
    <property type="component" value="Unassembled WGS sequence"/>
</dbReference>
<dbReference type="GO" id="GO:0032543">
    <property type="term" value="P:mitochondrial translation"/>
    <property type="evidence" value="ECO:0007669"/>
    <property type="project" value="InterPro"/>
</dbReference>
<evidence type="ECO:0000256" key="1">
    <source>
        <dbReference type="SAM" id="MobiDB-lite"/>
    </source>
</evidence>
<dbReference type="STRING" id="1569628.A0A316UUM4"/>
<dbReference type="GeneID" id="37030906"/>
<dbReference type="InterPro" id="IPR045298">
    <property type="entry name" value="Complex1_LYR_LYRM7"/>
</dbReference>
<dbReference type="AlphaFoldDB" id="A0A316UUM4"/>
<dbReference type="GO" id="GO:0005762">
    <property type="term" value="C:mitochondrial large ribosomal subunit"/>
    <property type="evidence" value="ECO:0007669"/>
    <property type="project" value="InterPro"/>
</dbReference>
<name>A0A316UUM4_9BASI</name>
<sequence length="350" mass="37092">MASSASSAPSAAAHTLPSLYRLLLRSSRATFRDDARMMAAWRNYVREKMPPAAAAGGGGGTGGNKLSDEFVKEWTDVARILRENVAQAVRKPGEDEVYQLRITKDTELGDNDTIKQGRKSQLADLAAFKGILRCGGGTTASTSNNAAPSATPSTRRAFSSSSALGAASSSRQPLPLPHPTPRFPSITYLADGSSIAMTTTSPRSVSRLTKDTTNHPLWNPKMLERGLGAASSEGDSGEEQGRMERFRRRFGGAGKGNFAAAGSQAPGRAPAAEEKQWGAEALQSKRSAPSSSRKGATPSSPSATPQTQQQPGSQPRKRASMFDVDDLDWMSGGRQARAGSPLRKETGKKK</sequence>
<feature type="compositionally biased region" description="Polar residues" evidence="1">
    <location>
        <begin position="284"/>
        <end position="294"/>
    </location>
</feature>
<dbReference type="CDD" id="cd20267">
    <property type="entry name" value="Complex1_LYR_LYRM7"/>
    <property type="match status" value="1"/>
</dbReference>
<proteinExistence type="predicted"/>
<dbReference type="Gene3D" id="6.20.130.10">
    <property type="match status" value="1"/>
</dbReference>
<feature type="compositionally biased region" description="Low complexity" evidence="1">
    <location>
        <begin position="139"/>
        <end position="170"/>
    </location>
</feature>
<evidence type="ECO:0000313" key="2">
    <source>
        <dbReference type="EMBL" id="PWN29007.1"/>
    </source>
</evidence>
<dbReference type="GO" id="GO:0003735">
    <property type="term" value="F:structural constituent of ribosome"/>
    <property type="evidence" value="ECO:0007669"/>
    <property type="project" value="InterPro"/>
</dbReference>
<dbReference type="PANTHER" id="PTHR28174:SF1">
    <property type="entry name" value="LARGE RIBOSOMAL SUBUNIT PROTEIN BL31M"/>
    <property type="match status" value="1"/>
</dbReference>
<dbReference type="GO" id="GO:0034551">
    <property type="term" value="P:mitochondrial respiratory chain complex III assembly"/>
    <property type="evidence" value="ECO:0007669"/>
    <property type="project" value="InterPro"/>
</dbReference>
<organism evidence="2 3">
    <name type="scientific">Jaminaea rosea</name>
    <dbReference type="NCBI Taxonomy" id="1569628"/>
    <lineage>
        <taxon>Eukaryota</taxon>
        <taxon>Fungi</taxon>
        <taxon>Dikarya</taxon>
        <taxon>Basidiomycota</taxon>
        <taxon>Ustilaginomycotina</taxon>
        <taxon>Exobasidiomycetes</taxon>
        <taxon>Microstromatales</taxon>
        <taxon>Microstromatales incertae sedis</taxon>
        <taxon>Jaminaea</taxon>
    </lineage>
</organism>
<keyword evidence="3" id="KW-1185">Reference proteome</keyword>
<evidence type="ECO:0000313" key="3">
    <source>
        <dbReference type="Proteomes" id="UP000245884"/>
    </source>
</evidence>